<comment type="caution">
    <text evidence="1">The sequence shown here is derived from an EMBL/GenBank/DDBJ whole genome shotgun (WGS) entry which is preliminary data.</text>
</comment>
<proteinExistence type="predicted"/>
<reference evidence="2" key="1">
    <citation type="submission" date="2016-06" db="EMBL/GenBank/DDBJ databases">
        <title>Parallel loss of symbiosis genes in relatives of nitrogen-fixing non-legume Parasponia.</title>
        <authorList>
            <person name="Van Velzen R."/>
            <person name="Holmer R."/>
            <person name="Bu F."/>
            <person name="Rutten L."/>
            <person name="Van Zeijl A."/>
            <person name="Liu W."/>
            <person name="Santuari L."/>
            <person name="Cao Q."/>
            <person name="Sharma T."/>
            <person name="Shen D."/>
            <person name="Roswanjaya Y."/>
            <person name="Wardhani T."/>
            <person name="Kalhor M.S."/>
            <person name="Jansen J."/>
            <person name="Van den Hoogen J."/>
            <person name="Gungor B."/>
            <person name="Hartog M."/>
            <person name="Hontelez J."/>
            <person name="Verver J."/>
            <person name="Yang W.-C."/>
            <person name="Schijlen E."/>
            <person name="Repin R."/>
            <person name="Schilthuizen M."/>
            <person name="Schranz E."/>
            <person name="Heidstra R."/>
            <person name="Miyata K."/>
            <person name="Fedorova E."/>
            <person name="Kohlen W."/>
            <person name="Bisseling T."/>
            <person name="Smit S."/>
            <person name="Geurts R."/>
        </authorList>
    </citation>
    <scope>NUCLEOTIDE SEQUENCE [LARGE SCALE GENOMIC DNA]</scope>
    <source>
        <strain evidence="2">cv. WU1-14</strain>
    </source>
</reference>
<dbReference type="Proteomes" id="UP000237105">
    <property type="component" value="Unassembled WGS sequence"/>
</dbReference>
<organism evidence="1 2">
    <name type="scientific">Parasponia andersonii</name>
    <name type="common">Sponia andersonii</name>
    <dbReference type="NCBI Taxonomy" id="3476"/>
    <lineage>
        <taxon>Eukaryota</taxon>
        <taxon>Viridiplantae</taxon>
        <taxon>Streptophyta</taxon>
        <taxon>Embryophyta</taxon>
        <taxon>Tracheophyta</taxon>
        <taxon>Spermatophyta</taxon>
        <taxon>Magnoliopsida</taxon>
        <taxon>eudicotyledons</taxon>
        <taxon>Gunneridae</taxon>
        <taxon>Pentapetalae</taxon>
        <taxon>rosids</taxon>
        <taxon>fabids</taxon>
        <taxon>Rosales</taxon>
        <taxon>Cannabaceae</taxon>
        <taxon>Parasponia</taxon>
    </lineage>
</organism>
<name>A0A2P5D6P6_PARAD</name>
<dbReference type="AlphaFoldDB" id="A0A2P5D6P6"/>
<accession>A0A2P5D6P6</accession>
<evidence type="ECO:0000313" key="1">
    <source>
        <dbReference type="EMBL" id="PON68975.1"/>
    </source>
</evidence>
<evidence type="ECO:0000313" key="2">
    <source>
        <dbReference type="Proteomes" id="UP000237105"/>
    </source>
</evidence>
<protein>
    <submittedName>
        <fullName evidence="1">Uncharacterized protein</fullName>
    </submittedName>
</protein>
<gene>
    <name evidence="1" type="ORF">PanWU01x14_092920</name>
</gene>
<feature type="non-terminal residue" evidence="1">
    <location>
        <position position="121"/>
    </location>
</feature>
<dbReference type="EMBL" id="JXTB01000059">
    <property type="protein sequence ID" value="PON68975.1"/>
    <property type="molecule type" value="Genomic_DNA"/>
</dbReference>
<keyword evidence="2" id="KW-1185">Reference proteome</keyword>
<sequence length="121" mass="13666">MQNEVNFDHPISISVLITKHMQYIYIYIYQTYPFFEYNPKITTQTQSNGRIKKSNLNSKYPKMATFNPCKMGLRYIYLDDPCDETNSKGLVGGRMVAGIVTGGQKFDLASFSSSATLQLAG</sequence>